<dbReference type="EMBL" id="MU069747">
    <property type="protein sequence ID" value="KAF5834598.1"/>
    <property type="molecule type" value="Genomic_DNA"/>
</dbReference>
<organism evidence="1 2">
    <name type="scientific">Dunaliella salina</name>
    <name type="common">Green alga</name>
    <name type="synonym">Protococcus salinus</name>
    <dbReference type="NCBI Taxonomy" id="3046"/>
    <lineage>
        <taxon>Eukaryota</taxon>
        <taxon>Viridiplantae</taxon>
        <taxon>Chlorophyta</taxon>
        <taxon>core chlorophytes</taxon>
        <taxon>Chlorophyceae</taxon>
        <taxon>CS clade</taxon>
        <taxon>Chlamydomonadales</taxon>
        <taxon>Dunaliellaceae</taxon>
        <taxon>Dunaliella</taxon>
    </lineage>
</organism>
<gene>
    <name evidence="1" type="ORF">DUNSADRAFT_8681</name>
</gene>
<reference evidence="1" key="1">
    <citation type="submission" date="2017-08" db="EMBL/GenBank/DDBJ databases">
        <authorList>
            <person name="Polle J.E."/>
            <person name="Barry K."/>
            <person name="Cushman J."/>
            <person name="Schmutz J."/>
            <person name="Tran D."/>
            <person name="Hathwaick L.T."/>
            <person name="Yim W.C."/>
            <person name="Jenkins J."/>
            <person name="Mckie-Krisberg Z.M."/>
            <person name="Prochnik S."/>
            <person name="Lindquist E."/>
            <person name="Dockter R.B."/>
            <person name="Adam C."/>
            <person name="Molina H."/>
            <person name="Bunkerborg J."/>
            <person name="Jin E."/>
            <person name="Buchheim M."/>
            <person name="Magnuson J."/>
        </authorList>
    </citation>
    <scope>NUCLEOTIDE SEQUENCE</scope>
    <source>
        <strain evidence="1">CCAP 19/18</strain>
    </source>
</reference>
<protein>
    <recommendedName>
        <fullName evidence="3">Encoded protein</fullName>
    </recommendedName>
</protein>
<comment type="caution">
    <text evidence="1">The sequence shown here is derived from an EMBL/GenBank/DDBJ whole genome shotgun (WGS) entry which is preliminary data.</text>
</comment>
<keyword evidence="2" id="KW-1185">Reference proteome</keyword>
<name>A0ABQ7GJ12_DUNSA</name>
<proteinExistence type="predicted"/>
<sequence length="117" mass="13530">MEKLKSGLAFLTLHLTLHITYSDFHFPIHISSLLHPFLHAPCEEALQIFLSVTRLCRIHLSVTLSDQKWNTNNYCLQISQDHPLRERMSFEDTLVVSRHGCPDGRRLFPTAFEGARD</sequence>
<accession>A0ABQ7GJ12</accession>
<evidence type="ECO:0000313" key="1">
    <source>
        <dbReference type="EMBL" id="KAF5834598.1"/>
    </source>
</evidence>
<evidence type="ECO:0008006" key="3">
    <source>
        <dbReference type="Google" id="ProtNLM"/>
    </source>
</evidence>
<dbReference type="Proteomes" id="UP000815325">
    <property type="component" value="Unassembled WGS sequence"/>
</dbReference>
<evidence type="ECO:0000313" key="2">
    <source>
        <dbReference type="Proteomes" id="UP000815325"/>
    </source>
</evidence>